<dbReference type="Proteomes" id="UP000828941">
    <property type="component" value="Chromosome 10"/>
</dbReference>
<accession>A0ACB9M400</accession>
<dbReference type="EMBL" id="CM039435">
    <property type="protein sequence ID" value="KAI4317806.1"/>
    <property type="molecule type" value="Genomic_DNA"/>
</dbReference>
<gene>
    <name evidence="1" type="ORF">L6164_025646</name>
</gene>
<evidence type="ECO:0000313" key="1">
    <source>
        <dbReference type="EMBL" id="KAI4317806.1"/>
    </source>
</evidence>
<organism evidence="1 2">
    <name type="scientific">Bauhinia variegata</name>
    <name type="common">Purple orchid tree</name>
    <name type="synonym">Phanera variegata</name>
    <dbReference type="NCBI Taxonomy" id="167791"/>
    <lineage>
        <taxon>Eukaryota</taxon>
        <taxon>Viridiplantae</taxon>
        <taxon>Streptophyta</taxon>
        <taxon>Embryophyta</taxon>
        <taxon>Tracheophyta</taxon>
        <taxon>Spermatophyta</taxon>
        <taxon>Magnoliopsida</taxon>
        <taxon>eudicotyledons</taxon>
        <taxon>Gunneridae</taxon>
        <taxon>Pentapetalae</taxon>
        <taxon>rosids</taxon>
        <taxon>fabids</taxon>
        <taxon>Fabales</taxon>
        <taxon>Fabaceae</taxon>
        <taxon>Cercidoideae</taxon>
        <taxon>Cercideae</taxon>
        <taxon>Bauhiniinae</taxon>
        <taxon>Bauhinia</taxon>
    </lineage>
</organism>
<protein>
    <submittedName>
        <fullName evidence="1">Uncharacterized protein</fullName>
    </submittedName>
</protein>
<name>A0ACB9M400_BAUVA</name>
<reference evidence="1 2" key="1">
    <citation type="journal article" date="2022" name="DNA Res.">
        <title>Chromosomal-level genome assembly of the orchid tree Bauhinia variegata (Leguminosae; Cercidoideae) supports the allotetraploid origin hypothesis of Bauhinia.</title>
        <authorList>
            <person name="Zhong Y."/>
            <person name="Chen Y."/>
            <person name="Zheng D."/>
            <person name="Pang J."/>
            <person name="Liu Y."/>
            <person name="Luo S."/>
            <person name="Meng S."/>
            <person name="Qian L."/>
            <person name="Wei D."/>
            <person name="Dai S."/>
            <person name="Zhou R."/>
        </authorList>
    </citation>
    <scope>NUCLEOTIDE SEQUENCE [LARGE SCALE GENOMIC DNA]</scope>
    <source>
        <strain evidence="1">BV-YZ2020</strain>
    </source>
</reference>
<comment type="caution">
    <text evidence="1">The sequence shown here is derived from an EMBL/GenBank/DDBJ whole genome shotgun (WGS) entry which is preliminary data.</text>
</comment>
<sequence length="790" mass="89010">MASTNFLPCFLVLVSYMNGLYAQNSTSVIDLNTSITAGSDSSWKSPSGDFEFGFYHIPNGFYLLGIWYGKIPERTLVWYHSPPVEAKSLIQLTSGGHLVLTYPNGSVFQQIDNGNSATSASMQNDGNFALMDSNLGFVWSSFDFPSDTMLPGQVLKKDQVLYSKGKGDSNYSPGKFAVIMQSDGNLLLKAYQYPDPAYWYSSTTSYSEVSLVFNISGFLNLESGNTNIYLLTRNTPGSVDDYYFRATVDENGNFQQYAYHRRNQSGWKRVWRAIDDPCRVNAICGVNVMCTSPDNEAIRCDCLPGYIPLDPNDVSQGCHPRAEVDYCAKPSMRNFKLEVIDDADLQFDGYTDYGRQHNVDFEDCKKSIMDDCSIMVATFNTSTSTCIRKRMPLLNARKSSSSKQMKALVKVPDDIKVPAILRGSDQKNFDVRLFLKVMLAVTATLACLFGALAVYYHPLARRLMRRRRSMNASAIGINFREFTFQELHEATDGFSRTLGRGSSGKVYRGTLIIEDAEIAVAVKKLEKKIEKSEHEFLTELKVIGRTHHRNLVRLLGFCVEESHRLLVYELMPNGALSTFLFGKENRPRWGQRVEMALGITRGLLYLHEGCDSSIIHCDIKPQNVLLDANYTAKIADFGLSKLLNKEQSRTNTNFRGTIGYIAPEWLKGAPITAKVDIFSYGVLLLEIICCRRHVESSELAEESEQEDGVLSKWVLRCMVSKKLELVVEHDLEALNDFKRFEQMALVGLWCVHPDPALRPSMKQVMQMLEGTMEVGIPPLLYDEMTAYEIF</sequence>
<proteinExistence type="predicted"/>
<evidence type="ECO:0000313" key="2">
    <source>
        <dbReference type="Proteomes" id="UP000828941"/>
    </source>
</evidence>
<keyword evidence="2" id="KW-1185">Reference proteome</keyword>